<dbReference type="SUPFAM" id="SSF46785">
    <property type="entry name" value="Winged helix' DNA-binding domain"/>
    <property type="match status" value="1"/>
</dbReference>
<dbReference type="InterPro" id="IPR036390">
    <property type="entry name" value="WH_DNA-bd_sf"/>
</dbReference>
<keyword evidence="3" id="KW-1185">Reference proteome</keyword>
<feature type="compositionally biased region" description="Basic and acidic residues" evidence="1">
    <location>
        <begin position="133"/>
        <end position="151"/>
    </location>
</feature>
<sequence>MSKPWLKFYPADWQSEVTLKRVSRAARSLWIDIICLIHQGGDGRLHFNGQNPTERDLAAVLGDDPRTIRRLMRELEDAGVFTRNDENFVTSRRILRDNFKAERDKNNGKLGGNPALKNNGLAEKGVNPRVKAQKPEARSQRLEEENRRDARTASQPAPRAANSRGSTIPDDWSPKASHYDLARQYGLDAAWVDRRADAMRDWAIGNRNRAVARKADWDRTFTGWLRRDAEQAASRKTQIIPFAKHQERRNGHAISDALAELHAIAEAAEHGGFPPTGRGFGH</sequence>
<proteinExistence type="predicted"/>
<evidence type="ECO:0000313" key="2">
    <source>
        <dbReference type="EMBL" id="MFC3267262.1"/>
    </source>
</evidence>
<evidence type="ECO:0008006" key="4">
    <source>
        <dbReference type="Google" id="ProtNLM"/>
    </source>
</evidence>
<name>A0ABV7LHI8_9HYPH</name>
<protein>
    <recommendedName>
        <fullName evidence="4">Helix-turn-helix domain-containing protein</fullName>
    </recommendedName>
</protein>
<dbReference type="EMBL" id="JBHRUV010000098">
    <property type="protein sequence ID" value="MFC3267262.1"/>
    <property type="molecule type" value="Genomic_DNA"/>
</dbReference>
<organism evidence="2 3">
    <name type="scientific">Camelimonas abortus</name>
    <dbReference type="NCBI Taxonomy" id="1017184"/>
    <lineage>
        <taxon>Bacteria</taxon>
        <taxon>Pseudomonadati</taxon>
        <taxon>Pseudomonadota</taxon>
        <taxon>Alphaproteobacteria</taxon>
        <taxon>Hyphomicrobiales</taxon>
        <taxon>Chelatococcaceae</taxon>
        <taxon>Camelimonas</taxon>
    </lineage>
</organism>
<evidence type="ECO:0000256" key="1">
    <source>
        <dbReference type="SAM" id="MobiDB-lite"/>
    </source>
</evidence>
<comment type="caution">
    <text evidence="2">The sequence shown here is derived from an EMBL/GenBank/DDBJ whole genome shotgun (WGS) entry which is preliminary data.</text>
</comment>
<evidence type="ECO:0000313" key="3">
    <source>
        <dbReference type="Proteomes" id="UP001595536"/>
    </source>
</evidence>
<reference evidence="3" key="1">
    <citation type="journal article" date="2019" name="Int. J. Syst. Evol. Microbiol.">
        <title>The Global Catalogue of Microorganisms (GCM) 10K type strain sequencing project: providing services to taxonomists for standard genome sequencing and annotation.</title>
        <authorList>
            <consortium name="The Broad Institute Genomics Platform"/>
            <consortium name="The Broad Institute Genome Sequencing Center for Infectious Disease"/>
            <person name="Wu L."/>
            <person name="Ma J."/>
        </authorList>
    </citation>
    <scope>NUCLEOTIDE SEQUENCE [LARGE SCALE GENOMIC DNA]</scope>
    <source>
        <strain evidence="3">CCM 7941</strain>
    </source>
</reference>
<gene>
    <name evidence="2" type="ORF">ACFOEX_13015</name>
</gene>
<feature type="region of interest" description="Disordered" evidence="1">
    <location>
        <begin position="103"/>
        <end position="174"/>
    </location>
</feature>
<dbReference type="Proteomes" id="UP001595536">
    <property type="component" value="Unassembled WGS sequence"/>
</dbReference>
<accession>A0ABV7LHI8</accession>
<dbReference type="RefSeq" id="WP_376829208.1">
    <property type="nucleotide sequence ID" value="NZ_JBHLWR010000006.1"/>
</dbReference>